<dbReference type="GO" id="GO:0046872">
    <property type="term" value="F:metal ion binding"/>
    <property type="evidence" value="ECO:0007669"/>
    <property type="project" value="InterPro"/>
</dbReference>
<dbReference type="PROSITE" id="PS00060">
    <property type="entry name" value="ADH_IRON_2"/>
    <property type="match status" value="1"/>
</dbReference>
<dbReference type="GO" id="GO:0004022">
    <property type="term" value="F:alcohol dehydrogenase (NAD+) activity"/>
    <property type="evidence" value="ECO:0007669"/>
    <property type="project" value="TreeGrafter"/>
</dbReference>
<comment type="caution">
    <text evidence="3">The sequence shown here is derived from an EMBL/GenBank/DDBJ whole genome shotgun (WGS) entry which is preliminary data.</text>
</comment>
<dbReference type="InterPro" id="IPR018211">
    <property type="entry name" value="ADH_Fe_CS"/>
</dbReference>
<accession>D5RDY5</accession>
<dbReference type="PANTHER" id="PTHR11496:SF102">
    <property type="entry name" value="ALCOHOL DEHYDROGENASE 4"/>
    <property type="match status" value="1"/>
</dbReference>
<dbReference type="GO" id="GO:0047516">
    <property type="term" value="F:1,3-propanediol dehydrogenase activity"/>
    <property type="evidence" value="ECO:0007669"/>
    <property type="project" value="UniProtKB-EC"/>
</dbReference>
<dbReference type="Gene3D" id="1.20.1090.10">
    <property type="entry name" value="Dehydroquinate synthase-like - alpha domain"/>
    <property type="match status" value="1"/>
</dbReference>
<sequence>IVDMEGMSIGQYVAGMGFSNVGLGIVHSMAHPLGGVYDIAHGVANALLLPIVMEYNMPVCIDKYGNIAKAMGVDITNMSKEEAAKAAIDAVRQLAIDVNIPQTLRELNIPKEGLPRLAKDALADVCTGGNPREVTYEDILKLYEIAY</sequence>
<dbReference type="PANTHER" id="PTHR11496">
    <property type="entry name" value="ALCOHOL DEHYDROGENASE"/>
    <property type="match status" value="1"/>
</dbReference>
<evidence type="ECO:0000256" key="1">
    <source>
        <dbReference type="ARBA" id="ARBA00023002"/>
    </source>
</evidence>
<proteinExistence type="predicted"/>
<dbReference type="EMBL" id="ADVK01000040">
    <property type="protein sequence ID" value="EFG94979.1"/>
    <property type="molecule type" value="Genomic_DNA"/>
</dbReference>
<dbReference type="Proteomes" id="UP000003643">
    <property type="component" value="Unassembled WGS sequence"/>
</dbReference>
<dbReference type="AlphaFoldDB" id="D5RDY5"/>
<feature type="domain" description="Fe-containing alcohol dehydrogenase-like C-terminal" evidence="2">
    <location>
        <begin position="5"/>
        <end position="147"/>
    </location>
</feature>
<reference evidence="3 4" key="1">
    <citation type="submission" date="2010-04" db="EMBL/GenBank/DDBJ databases">
        <authorList>
            <person name="Qin X."/>
            <person name="Bachman B."/>
            <person name="Battles P."/>
            <person name="Bell A."/>
            <person name="Bess C."/>
            <person name="Bickham C."/>
            <person name="Chaboub L."/>
            <person name="Chen D."/>
            <person name="Coyle M."/>
            <person name="Deiros D.R."/>
            <person name="Dinh H."/>
            <person name="Forbes L."/>
            <person name="Fowler G."/>
            <person name="Francisco L."/>
            <person name="Fu Q."/>
            <person name="Gubbala S."/>
            <person name="Hale W."/>
            <person name="Han Y."/>
            <person name="Hemphill L."/>
            <person name="Highlander S.K."/>
            <person name="Hirani K."/>
            <person name="Hogues M."/>
            <person name="Jackson L."/>
            <person name="Jakkamsetti A."/>
            <person name="Javaid M."/>
            <person name="Jiang H."/>
            <person name="Korchina V."/>
            <person name="Kovar C."/>
            <person name="Lara F."/>
            <person name="Lee S."/>
            <person name="Mata R."/>
            <person name="Mathew T."/>
            <person name="Moen C."/>
            <person name="Morales K."/>
            <person name="Munidasa M."/>
            <person name="Nazareth L."/>
            <person name="Ngo R."/>
            <person name="Nguyen L."/>
            <person name="Okwuonu G."/>
            <person name="Ongeri F."/>
            <person name="Patil S."/>
            <person name="Petrosino J."/>
            <person name="Pham C."/>
            <person name="Pham P."/>
            <person name="Pu L.-L."/>
            <person name="Puazo M."/>
            <person name="Raj R."/>
            <person name="Reid J."/>
            <person name="Rouhana J."/>
            <person name="Saada N."/>
            <person name="Shang Y."/>
            <person name="Simmons D."/>
            <person name="Thornton R."/>
            <person name="Warren J."/>
            <person name="Weissenberger G."/>
            <person name="Zhang J."/>
            <person name="Zhang L."/>
            <person name="Zhou C."/>
            <person name="Zhu D."/>
            <person name="Muzny D."/>
            <person name="Worley K."/>
            <person name="Gibbs R."/>
        </authorList>
    </citation>
    <scope>NUCLEOTIDE SEQUENCE [LARGE SCALE GENOMIC DNA]</scope>
    <source>
        <strain evidence="4">ATCC 23726 / VPI 4351</strain>
    </source>
</reference>
<dbReference type="EC" id="1.1.1.202" evidence="3"/>
<organism evidence="3 4">
    <name type="scientific">Fusobacterium nucleatum subsp. nucleatum (strain ATCC 23726 / VPI 4351)</name>
    <dbReference type="NCBI Taxonomy" id="525283"/>
    <lineage>
        <taxon>Bacteria</taxon>
        <taxon>Fusobacteriati</taxon>
        <taxon>Fusobacteriota</taxon>
        <taxon>Fusobacteriia</taxon>
        <taxon>Fusobacteriales</taxon>
        <taxon>Fusobacteriaceae</taxon>
        <taxon>Fusobacterium</taxon>
    </lineage>
</organism>
<dbReference type="InterPro" id="IPR056798">
    <property type="entry name" value="ADH_Fe_C"/>
</dbReference>
<dbReference type="RefSeq" id="WP_005903500.1">
    <property type="nucleotide sequence ID" value="NZ_ADVK01000040.1"/>
</dbReference>
<evidence type="ECO:0000259" key="2">
    <source>
        <dbReference type="Pfam" id="PF25137"/>
    </source>
</evidence>
<name>D5RDY5_FUSN2</name>
<dbReference type="FunFam" id="1.20.1090.10:FF:000001">
    <property type="entry name" value="Aldehyde-alcohol dehydrogenase"/>
    <property type="match status" value="1"/>
</dbReference>
<evidence type="ECO:0000313" key="3">
    <source>
        <dbReference type="EMBL" id="EFG94979.1"/>
    </source>
</evidence>
<keyword evidence="1 3" id="KW-0560">Oxidoreductase</keyword>
<feature type="non-terminal residue" evidence="3">
    <location>
        <position position="1"/>
    </location>
</feature>
<dbReference type="Pfam" id="PF25137">
    <property type="entry name" value="ADH_Fe_C"/>
    <property type="match status" value="1"/>
</dbReference>
<protein>
    <submittedName>
        <fullName evidence="3">Lactaldehyde reductase domain protein</fullName>
        <ecNumber evidence="3">1.1.1.202</ecNumber>
    </submittedName>
</protein>
<dbReference type="InterPro" id="IPR039697">
    <property type="entry name" value="Alcohol_dehydrogenase_Fe"/>
</dbReference>
<gene>
    <name evidence="3" type="primary">dhaT</name>
    <name evidence="3" type="ORF">HMPREF0397_1420</name>
</gene>
<evidence type="ECO:0000313" key="4">
    <source>
        <dbReference type="Proteomes" id="UP000003643"/>
    </source>
</evidence>
<dbReference type="SUPFAM" id="SSF56796">
    <property type="entry name" value="Dehydroquinate synthase-like"/>
    <property type="match status" value="1"/>
</dbReference>